<keyword evidence="3" id="KW-1185">Reference proteome</keyword>
<name>A0ABW5IK06_9BACT</name>
<feature type="transmembrane region" description="Helical" evidence="1">
    <location>
        <begin position="12"/>
        <end position="33"/>
    </location>
</feature>
<evidence type="ECO:0000256" key="1">
    <source>
        <dbReference type="SAM" id="Phobius"/>
    </source>
</evidence>
<comment type="caution">
    <text evidence="2">The sequence shown here is derived from an EMBL/GenBank/DDBJ whole genome shotgun (WGS) entry which is preliminary data.</text>
</comment>
<keyword evidence="1" id="KW-0472">Membrane</keyword>
<dbReference type="InterPro" id="IPR025250">
    <property type="entry name" value="DUF4199"/>
</dbReference>
<keyword evidence="1" id="KW-1133">Transmembrane helix</keyword>
<accession>A0ABW5IK06</accession>
<dbReference type="RefSeq" id="WP_377503936.1">
    <property type="nucleotide sequence ID" value="NZ_JBHULU010000009.1"/>
</dbReference>
<sequence length="169" mass="19105">MFDQTIIRVGVRYGVLCGIVCFVLVLVLFFLGVNPFGEMGRLTYLPIPIFLFLAIRYYKLFNDSEIGFLKGLRVGLSVAFYTALSAAMLIFLFIHVAGPEVLQTHITEMRALLEETREEQIKLLGQELYDEGYRAISSITPSMLAADDFVRRIFVGGIFSLIAAVFFRK</sequence>
<feature type="transmembrane region" description="Helical" evidence="1">
    <location>
        <begin position="39"/>
        <end position="58"/>
    </location>
</feature>
<evidence type="ECO:0000313" key="3">
    <source>
        <dbReference type="Proteomes" id="UP001597544"/>
    </source>
</evidence>
<feature type="transmembrane region" description="Helical" evidence="1">
    <location>
        <begin position="149"/>
        <end position="167"/>
    </location>
</feature>
<dbReference type="EMBL" id="JBHULU010000009">
    <property type="protein sequence ID" value="MFD2513349.1"/>
    <property type="molecule type" value="Genomic_DNA"/>
</dbReference>
<keyword evidence="1" id="KW-0812">Transmembrane</keyword>
<gene>
    <name evidence="2" type="ORF">ACFSRY_05690</name>
</gene>
<reference evidence="3" key="1">
    <citation type="journal article" date="2019" name="Int. J. Syst. Evol. Microbiol.">
        <title>The Global Catalogue of Microorganisms (GCM) 10K type strain sequencing project: providing services to taxonomists for standard genome sequencing and annotation.</title>
        <authorList>
            <consortium name="The Broad Institute Genomics Platform"/>
            <consortium name="The Broad Institute Genome Sequencing Center for Infectious Disease"/>
            <person name="Wu L."/>
            <person name="Ma J."/>
        </authorList>
    </citation>
    <scope>NUCLEOTIDE SEQUENCE [LARGE SCALE GENOMIC DNA]</scope>
    <source>
        <strain evidence="3">KCTC 42498</strain>
    </source>
</reference>
<proteinExistence type="predicted"/>
<evidence type="ECO:0000313" key="2">
    <source>
        <dbReference type="EMBL" id="MFD2513349.1"/>
    </source>
</evidence>
<feature type="transmembrane region" description="Helical" evidence="1">
    <location>
        <begin position="78"/>
        <end position="98"/>
    </location>
</feature>
<dbReference type="Proteomes" id="UP001597544">
    <property type="component" value="Unassembled WGS sequence"/>
</dbReference>
<protein>
    <submittedName>
        <fullName evidence="2">DUF4199 domain-containing protein</fullName>
    </submittedName>
</protein>
<organism evidence="2 3">
    <name type="scientific">Pontibacter locisalis</name>
    <dbReference type="NCBI Taxonomy" id="1719035"/>
    <lineage>
        <taxon>Bacteria</taxon>
        <taxon>Pseudomonadati</taxon>
        <taxon>Bacteroidota</taxon>
        <taxon>Cytophagia</taxon>
        <taxon>Cytophagales</taxon>
        <taxon>Hymenobacteraceae</taxon>
        <taxon>Pontibacter</taxon>
    </lineage>
</organism>
<dbReference type="Pfam" id="PF13858">
    <property type="entry name" value="DUF4199"/>
    <property type="match status" value="1"/>
</dbReference>